<organism evidence="5">
    <name type="scientific">Cladocopium goreaui</name>
    <dbReference type="NCBI Taxonomy" id="2562237"/>
    <lineage>
        <taxon>Eukaryota</taxon>
        <taxon>Sar</taxon>
        <taxon>Alveolata</taxon>
        <taxon>Dinophyceae</taxon>
        <taxon>Suessiales</taxon>
        <taxon>Symbiodiniaceae</taxon>
        <taxon>Cladocopium</taxon>
    </lineage>
</organism>
<dbReference type="Proteomes" id="UP001152797">
    <property type="component" value="Unassembled WGS sequence"/>
</dbReference>
<dbReference type="Gene3D" id="2.60.120.260">
    <property type="entry name" value="Galactose-binding domain-like"/>
    <property type="match status" value="2"/>
</dbReference>
<evidence type="ECO:0000313" key="5">
    <source>
        <dbReference type="EMBL" id="CAI3975324.1"/>
    </source>
</evidence>
<dbReference type="Pfam" id="PF00004">
    <property type="entry name" value="AAA"/>
    <property type="match status" value="1"/>
</dbReference>
<protein>
    <submittedName>
        <fullName evidence="6">Mitochondrial chaperone BCS1</fullName>
    </submittedName>
</protein>
<dbReference type="InterPro" id="IPR050747">
    <property type="entry name" value="Mitochondrial_chaperone_BCS1"/>
</dbReference>
<reference evidence="6 7" key="2">
    <citation type="submission" date="2024-05" db="EMBL/GenBank/DDBJ databases">
        <authorList>
            <person name="Chen Y."/>
            <person name="Shah S."/>
            <person name="Dougan E. K."/>
            <person name="Thang M."/>
            <person name="Chan C."/>
        </authorList>
    </citation>
    <scope>NUCLEOTIDE SEQUENCE [LARGE SCALE GENOMIC DNA]</scope>
</reference>
<reference evidence="5" key="1">
    <citation type="submission" date="2022-10" db="EMBL/GenBank/DDBJ databases">
        <authorList>
            <person name="Chen Y."/>
            <person name="Dougan E. K."/>
            <person name="Chan C."/>
            <person name="Rhodes N."/>
            <person name="Thang M."/>
        </authorList>
    </citation>
    <scope>NUCLEOTIDE SEQUENCE</scope>
</reference>
<dbReference type="InterPro" id="IPR032675">
    <property type="entry name" value="LRR_dom_sf"/>
</dbReference>
<dbReference type="AlphaFoldDB" id="A0A9P1BL09"/>
<dbReference type="GO" id="GO:0005524">
    <property type="term" value="F:ATP binding"/>
    <property type="evidence" value="ECO:0007669"/>
    <property type="project" value="UniProtKB-KW"/>
</dbReference>
<dbReference type="EMBL" id="CAMXCT020000196">
    <property type="protein sequence ID" value="CAL1128699.1"/>
    <property type="molecule type" value="Genomic_DNA"/>
</dbReference>
<keyword evidence="7" id="KW-1185">Reference proteome</keyword>
<dbReference type="EMBL" id="CAMXCT010000196">
    <property type="protein sequence ID" value="CAI3975324.1"/>
    <property type="molecule type" value="Genomic_DNA"/>
</dbReference>
<evidence type="ECO:0000313" key="7">
    <source>
        <dbReference type="Proteomes" id="UP001152797"/>
    </source>
</evidence>
<feature type="domain" description="Mitochondrial chaperone BCS1-like ATPase lid" evidence="4">
    <location>
        <begin position="405"/>
        <end position="458"/>
    </location>
</feature>
<evidence type="ECO:0000256" key="1">
    <source>
        <dbReference type="ARBA" id="ARBA00022741"/>
    </source>
</evidence>
<dbReference type="Gene3D" id="3.40.50.300">
    <property type="entry name" value="P-loop containing nucleotide triphosphate hydrolases"/>
    <property type="match status" value="1"/>
</dbReference>
<dbReference type="Pfam" id="PF25426">
    <property type="entry name" value="AAA_lid_BCS1"/>
    <property type="match status" value="1"/>
</dbReference>
<evidence type="ECO:0000259" key="4">
    <source>
        <dbReference type="Pfam" id="PF25426"/>
    </source>
</evidence>
<dbReference type="SUPFAM" id="SSF52047">
    <property type="entry name" value="RNI-like"/>
    <property type="match status" value="1"/>
</dbReference>
<name>A0A9P1BL09_9DINO</name>
<comment type="caution">
    <text evidence="5">The sequence shown here is derived from an EMBL/GenBank/DDBJ whole genome shotgun (WGS) entry which is preliminary data.</text>
</comment>
<evidence type="ECO:0000256" key="2">
    <source>
        <dbReference type="ARBA" id="ARBA00022840"/>
    </source>
</evidence>
<evidence type="ECO:0000313" key="6">
    <source>
        <dbReference type="EMBL" id="CAL4762636.1"/>
    </source>
</evidence>
<dbReference type="InterPro" id="IPR057495">
    <property type="entry name" value="AAA_lid_BCS1"/>
</dbReference>
<dbReference type="InterPro" id="IPR003959">
    <property type="entry name" value="ATPase_AAA_core"/>
</dbReference>
<sequence length="1129" mass="123490">MDPDWLRSRVRVLRRKAERTEPHRLELVFGGFRLEEKSLDLLLQWLLMPDSLVQQALSVRAPLCCWADFRGTGLGDEELEKLLKCLRSLELKVERLYLAANNITQRSTAVLKDFLHNADGLRTLDISSNSLDDSSSFSLLSSLETSSQLVTFFLADNLIRNPPALIERLRRLNRWKVLLDETLEDSNAKTKKPAMRIHLPFLCFQRPVKSDLPITAPRSQSPASALEAPANLSIAASVAAVMAQYEAALLGADDGDTAQAAPWKSQRKSHRLCRLYLVDLVRKLGKPQHKGTRTYCYNICVLNLGDPSMTDDRLAHMLAVVPPRCLVLLEDVDFAVSQQTPHDPSGPYAGVTRVTFSGLLNALDGVIATEERVIFMTTNHYHALPRALVRPGRVDLSVYIGLASRSQLKAMYLRFFPGEEDLSETFATVCEDEGLSMAELQGYFMFFKNKPEEAAANITAWLEERRKVHEELTARGMVLLSAFLACLLHFVHADQVPDGSSLMQMAKQSPSTSSGTGNATWDFNPDVHFSNVSQNGTVPAGYQMDCAHCHSVCCNAALSNLATAADCGCLATCGPCNFCQKPWVVTPLHFETPAMGNFNVSIQVPPLPGLKQYTIDEVQVTITSMGIDTSSWKIDLIGPASGNVTLKEYTVNGGDLDFTFSDTPCVGCVLPFRALSAFKGKSALGNWTLAIKASNSSRHGFVSWVSLSLKMNCVYWDFHPDVHFSNVTQHTTYGNTPANVTFNNTPLARYEMDCAHCQDACCNSPLSNLATAAECGCLATCGPCNFCRKPWVVTPQHFEIPAMGNFNVSIQVPPLPGLQQYIINQVQVTITSMGMDTSSWKIDLIGPGLGDVIIKQITVNGGDLDGTFSDTPCVGCVLPFQALSAFEGKSALGNWTLAIKAAESSRIGFVSWVSLSLRMNCVNWDFHPDVHFSNVTQHTTYGNTPANVTFNNTPLARYEMDCAHCQDACCNAPMSKLATAADCGCLATCGPCNFCQKPWVVTPLHFETPAMGNFNVSIQVPPLPGLKQYTIDEVQVTITSMGMDTSSWKIDLIGPGLGDVILKHITVNGGDLDGTFSDTPCVGCVLPFQALSAFKGKSALGNWTLAIKATDSSRHGFVSWVSLSLRMNC</sequence>
<gene>
    <name evidence="5" type="ORF">C1SCF055_LOCUS3658</name>
</gene>
<dbReference type="PANTHER" id="PTHR23070">
    <property type="entry name" value="BCS1 AAA-TYPE ATPASE"/>
    <property type="match status" value="1"/>
</dbReference>
<keyword evidence="1" id="KW-0547">Nucleotide-binding</keyword>
<dbReference type="PROSITE" id="PS51450">
    <property type="entry name" value="LRR"/>
    <property type="match status" value="1"/>
</dbReference>
<dbReference type="GO" id="GO:0016887">
    <property type="term" value="F:ATP hydrolysis activity"/>
    <property type="evidence" value="ECO:0007669"/>
    <property type="project" value="InterPro"/>
</dbReference>
<dbReference type="OrthoDB" id="414709at2759"/>
<accession>A0A9P1BL09</accession>
<dbReference type="SUPFAM" id="SSF52540">
    <property type="entry name" value="P-loop containing nucleoside triphosphate hydrolases"/>
    <property type="match status" value="1"/>
</dbReference>
<dbReference type="EMBL" id="CAMXCT030000196">
    <property type="protein sequence ID" value="CAL4762636.1"/>
    <property type="molecule type" value="Genomic_DNA"/>
</dbReference>
<dbReference type="InterPro" id="IPR001611">
    <property type="entry name" value="Leu-rich_rpt"/>
</dbReference>
<evidence type="ECO:0000259" key="3">
    <source>
        <dbReference type="Pfam" id="PF00004"/>
    </source>
</evidence>
<dbReference type="Gene3D" id="3.80.10.10">
    <property type="entry name" value="Ribonuclease Inhibitor"/>
    <property type="match status" value="1"/>
</dbReference>
<dbReference type="InterPro" id="IPR027417">
    <property type="entry name" value="P-loop_NTPase"/>
</dbReference>
<keyword evidence="2" id="KW-0067">ATP-binding</keyword>
<proteinExistence type="predicted"/>
<feature type="domain" description="ATPase AAA-type core" evidence="3">
    <location>
        <begin position="323"/>
        <end position="401"/>
    </location>
</feature>